<organism evidence="6 7">
    <name type="scientific">Genlisea aurea</name>
    <dbReference type="NCBI Taxonomy" id="192259"/>
    <lineage>
        <taxon>Eukaryota</taxon>
        <taxon>Viridiplantae</taxon>
        <taxon>Streptophyta</taxon>
        <taxon>Embryophyta</taxon>
        <taxon>Tracheophyta</taxon>
        <taxon>Spermatophyta</taxon>
        <taxon>Magnoliopsida</taxon>
        <taxon>eudicotyledons</taxon>
        <taxon>Gunneridae</taxon>
        <taxon>Pentapetalae</taxon>
        <taxon>asterids</taxon>
        <taxon>lamiids</taxon>
        <taxon>Lamiales</taxon>
        <taxon>Lentibulariaceae</taxon>
        <taxon>Genlisea</taxon>
    </lineage>
</organism>
<evidence type="ECO:0000313" key="6">
    <source>
        <dbReference type="EMBL" id="EPS68229.1"/>
    </source>
</evidence>
<evidence type="ECO:0000313" key="7">
    <source>
        <dbReference type="Proteomes" id="UP000015453"/>
    </source>
</evidence>
<evidence type="ECO:0000259" key="5">
    <source>
        <dbReference type="PROSITE" id="PS51005"/>
    </source>
</evidence>
<reference evidence="6 7" key="1">
    <citation type="journal article" date="2013" name="BMC Genomics">
        <title>The miniature genome of a carnivorous plant Genlisea aurea contains a low number of genes and short non-coding sequences.</title>
        <authorList>
            <person name="Leushkin E.V."/>
            <person name="Sutormin R.A."/>
            <person name="Nabieva E.R."/>
            <person name="Penin A.A."/>
            <person name="Kondrashov A.S."/>
            <person name="Logacheva M.D."/>
        </authorList>
    </citation>
    <scope>NUCLEOTIDE SEQUENCE [LARGE SCALE GENOMIC DNA]</scope>
</reference>
<dbReference type="PANTHER" id="PTHR31079">
    <property type="entry name" value="NAC DOMAIN-CONTAINING PROTEIN 73"/>
    <property type="match status" value="1"/>
</dbReference>
<evidence type="ECO:0000256" key="4">
    <source>
        <dbReference type="ARBA" id="ARBA00023242"/>
    </source>
</evidence>
<dbReference type="PANTHER" id="PTHR31079:SF2">
    <property type="entry name" value="NAC DOMAIN CONTAINING PROTEIN 44-RELATED"/>
    <property type="match status" value="1"/>
</dbReference>
<sequence length="295" mass="32758">MRCRAWLIDSRGLAKKVKDAGLPQAYQIKDCGANRRCPNCHYLIDNSDVSDDWPGLPAGVKFDPSDVELLDHLAAKHGGSEDLDPHVFIDEFIPTIDGDEGICYTHPEKLPGAKKDGSSIHFFHKISNAYGSGPRKRRRINGQESVVVRWHKTGRTKPIADSNGNLRGFKKIMVLYSSSKGGGGRSKPDRCNWVMHQYHIGKSEDESTGEYVPSTPPDCCFHSGDGVCFCCEMLGTHTEEGLHQRVGIGNAAASCGIGDLDDLELDSQPDFHLNKISDIHLYHVLQDLQFDWLDR</sequence>
<accession>S8CM48</accession>
<protein>
    <recommendedName>
        <fullName evidence="5">NAC domain-containing protein</fullName>
    </recommendedName>
</protein>
<keyword evidence="4" id="KW-0539">Nucleus</keyword>
<gene>
    <name evidence="6" type="ORF">M569_06541</name>
</gene>
<keyword evidence="2" id="KW-0238">DNA-binding</keyword>
<dbReference type="EMBL" id="AUSU01002707">
    <property type="protein sequence ID" value="EPS68229.1"/>
    <property type="molecule type" value="Genomic_DNA"/>
</dbReference>
<evidence type="ECO:0000256" key="1">
    <source>
        <dbReference type="ARBA" id="ARBA00023015"/>
    </source>
</evidence>
<evidence type="ECO:0000256" key="2">
    <source>
        <dbReference type="ARBA" id="ARBA00023125"/>
    </source>
</evidence>
<feature type="non-terminal residue" evidence="6">
    <location>
        <position position="295"/>
    </location>
</feature>
<dbReference type="Gene3D" id="2.170.150.80">
    <property type="entry name" value="NAC domain"/>
    <property type="match status" value="1"/>
</dbReference>
<dbReference type="GO" id="GO:0000976">
    <property type="term" value="F:transcription cis-regulatory region binding"/>
    <property type="evidence" value="ECO:0007669"/>
    <property type="project" value="TreeGrafter"/>
</dbReference>
<dbReference type="InterPro" id="IPR044799">
    <property type="entry name" value="SOG1-like"/>
</dbReference>
<feature type="domain" description="NAC" evidence="5">
    <location>
        <begin position="56"/>
        <end position="215"/>
    </location>
</feature>
<keyword evidence="7" id="KW-1185">Reference proteome</keyword>
<evidence type="ECO:0000256" key="3">
    <source>
        <dbReference type="ARBA" id="ARBA00023163"/>
    </source>
</evidence>
<dbReference type="InterPro" id="IPR003441">
    <property type="entry name" value="NAC-dom"/>
</dbReference>
<dbReference type="Proteomes" id="UP000015453">
    <property type="component" value="Unassembled WGS sequence"/>
</dbReference>
<dbReference type="OrthoDB" id="643388at2759"/>
<proteinExistence type="predicted"/>
<dbReference type="GO" id="GO:0005634">
    <property type="term" value="C:nucleus"/>
    <property type="evidence" value="ECO:0007669"/>
    <property type="project" value="TreeGrafter"/>
</dbReference>
<dbReference type="GO" id="GO:0003700">
    <property type="term" value="F:DNA-binding transcription factor activity"/>
    <property type="evidence" value="ECO:0007669"/>
    <property type="project" value="InterPro"/>
</dbReference>
<dbReference type="Pfam" id="PF02365">
    <property type="entry name" value="NAM"/>
    <property type="match status" value="1"/>
</dbReference>
<dbReference type="SUPFAM" id="SSF101941">
    <property type="entry name" value="NAC domain"/>
    <property type="match status" value="1"/>
</dbReference>
<dbReference type="PROSITE" id="PS51005">
    <property type="entry name" value="NAC"/>
    <property type="match status" value="1"/>
</dbReference>
<keyword evidence="3" id="KW-0804">Transcription</keyword>
<dbReference type="AlphaFoldDB" id="S8CM48"/>
<dbReference type="InterPro" id="IPR036093">
    <property type="entry name" value="NAC_dom_sf"/>
</dbReference>
<comment type="caution">
    <text evidence="6">The sequence shown here is derived from an EMBL/GenBank/DDBJ whole genome shotgun (WGS) entry which is preliminary data.</text>
</comment>
<keyword evidence="1" id="KW-0805">Transcription regulation</keyword>
<name>S8CM48_9LAMI</name>